<feature type="region of interest" description="Disordered" evidence="5">
    <location>
        <begin position="1188"/>
        <end position="1237"/>
    </location>
</feature>
<dbReference type="InterPro" id="IPR014001">
    <property type="entry name" value="Helicase_ATP-bd"/>
</dbReference>
<evidence type="ECO:0000256" key="5">
    <source>
        <dbReference type="SAM" id="MobiDB-lite"/>
    </source>
</evidence>
<feature type="region of interest" description="Disordered" evidence="5">
    <location>
        <begin position="1583"/>
        <end position="1608"/>
    </location>
</feature>
<evidence type="ECO:0000256" key="1">
    <source>
        <dbReference type="ARBA" id="ARBA00022741"/>
    </source>
</evidence>
<dbReference type="PROSITE" id="PS51192">
    <property type="entry name" value="HELICASE_ATP_BIND_1"/>
    <property type="match status" value="1"/>
</dbReference>
<dbReference type="InterPro" id="IPR052431">
    <property type="entry name" value="SKI2_subfamily_helicases"/>
</dbReference>
<accession>A0A6G1GL90</accession>
<evidence type="ECO:0000313" key="8">
    <source>
        <dbReference type="EMBL" id="KAF1981705.1"/>
    </source>
</evidence>
<dbReference type="FunFam" id="3.40.50.300:FF:001039">
    <property type="entry name" value="ATP-dependent RNA helicase DDX60"/>
    <property type="match status" value="1"/>
</dbReference>
<evidence type="ECO:0000259" key="6">
    <source>
        <dbReference type="PROSITE" id="PS51192"/>
    </source>
</evidence>
<evidence type="ECO:0000313" key="9">
    <source>
        <dbReference type="Proteomes" id="UP000800041"/>
    </source>
</evidence>
<feature type="compositionally biased region" description="Basic residues" evidence="5">
    <location>
        <begin position="1195"/>
        <end position="1208"/>
    </location>
</feature>
<dbReference type="EMBL" id="ML977194">
    <property type="protein sequence ID" value="KAF1981705.1"/>
    <property type="molecule type" value="Genomic_DNA"/>
</dbReference>
<keyword evidence="9" id="KW-1185">Reference proteome</keyword>
<dbReference type="InterPro" id="IPR055124">
    <property type="entry name" value="PIN-like_DDX60"/>
</dbReference>
<keyword evidence="3" id="KW-0347">Helicase</keyword>
<dbReference type="InterPro" id="IPR027417">
    <property type="entry name" value="P-loop_NTPase"/>
</dbReference>
<dbReference type="GO" id="GO:0005524">
    <property type="term" value="F:ATP binding"/>
    <property type="evidence" value="ECO:0007669"/>
    <property type="project" value="UniProtKB-KW"/>
</dbReference>
<dbReference type="CDD" id="cd18025">
    <property type="entry name" value="DEXHc_DDX60"/>
    <property type="match status" value="1"/>
</dbReference>
<dbReference type="PANTHER" id="PTHR44533">
    <property type="entry name" value="DEAD/H RNA HELICASE, PUTATIVE-RELATED"/>
    <property type="match status" value="1"/>
</dbReference>
<feature type="compositionally biased region" description="Polar residues" evidence="5">
    <location>
        <begin position="1098"/>
        <end position="1107"/>
    </location>
</feature>
<keyword evidence="4" id="KW-0067">ATP-binding</keyword>
<dbReference type="OrthoDB" id="2320933at2759"/>
<feature type="region of interest" description="Disordered" evidence="5">
    <location>
        <begin position="1098"/>
        <end position="1121"/>
    </location>
</feature>
<dbReference type="GO" id="GO:0005737">
    <property type="term" value="C:cytoplasm"/>
    <property type="evidence" value="ECO:0007669"/>
    <property type="project" value="TreeGrafter"/>
</dbReference>
<dbReference type="SMART" id="SM00490">
    <property type="entry name" value="HELICc"/>
    <property type="match status" value="1"/>
</dbReference>
<dbReference type="Gene3D" id="3.40.50.300">
    <property type="entry name" value="P-loop containing nucleotide triphosphate hydrolases"/>
    <property type="match status" value="2"/>
</dbReference>
<dbReference type="PROSITE" id="PS51194">
    <property type="entry name" value="HELICASE_CTER"/>
    <property type="match status" value="1"/>
</dbReference>
<gene>
    <name evidence="8" type="ORF">K402DRAFT_467288</name>
</gene>
<dbReference type="Pfam" id="PF00270">
    <property type="entry name" value="DEAD"/>
    <property type="match status" value="1"/>
</dbReference>
<feature type="domain" description="Helicase ATP-binding" evidence="6">
    <location>
        <begin position="777"/>
        <end position="942"/>
    </location>
</feature>
<dbReference type="Pfam" id="PF00271">
    <property type="entry name" value="Helicase_C"/>
    <property type="match status" value="1"/>
</dbReference>
<dbReference type="InterPro" id="IPR011545">
    <property type="entry name" value="DEAD/DEAH_box_helicase_dom"/>
</dbReference>
<dbReference type="GO" id="GO:0016787">
    <property type="term" value="F:hydrolase activity"/>
    <property type="evidence" value="ECO:0007669"/>
    <property type="project" value="UniProtKB-KW"/>
</dbReference>
<dbReference type="GO" id="GO:0003676">
    <property type="term" value="F:nucleic acid binding"/>
    <property type="evidence" value="ECO:0007669"/>
    <property type="project" value="InterPro"/>
</dbReference>
<dbReference type="SUPFAM" id="SSF52540">
    <property type="entry name" value="P-loop containing nucleoside triphosphate hydrolases"/>
    <property type="match status" value="1"/>
</dbReference>
<feature type="compositionally biased region" description="Basic and acidic residues" evidence="5">
    <location>
        <begin position="549"/>
        <end position="559"/>
    </location>
</feature>
<feature type="region of interest" description="Disordered" evidence="5">
    <location>
        <begin position="1748"/>
        <end position="1772"/>
    </location>
</feature>
<keyword evidence="1" id="KW-0547">Nucleotide-binding</keyword>
<dbReference type="Proteomes" id="UP000800041">
    <property type="component" value="Unassembled WGS sequence"/>
</dbReference>
<organism evidence="8 9">
    <name type="scientific">Aulographum hederae CBS 113979</name>
    <dbReference type="NCBI Taxonomy" id="1176131"/>
    <lineage>
        <taxon>Eukaryota</taxon>
        <taxon>Fungi</taxon>
        <taxon>Dikarya</taxon>
        <taxon>Ascomycota</taxon>
        <taxon>Pezizomycotina</taxon>
        <taxon>Dothideomycetes</taxon>
        <taxon>Pleosporomycetidae</taxon>
        <taxon>Aulographales</taxon>
        <taxon>Aulographaceae</taxon>
    </lineage>
</organism>
<reference evidence="8" key="1">
    <citation type="journal article" date="2020" name="Stud. Mycol.">
        <title>101 Dothideomycetes genomes: a test case for predicting lifestyles and emergence of pathogens.</title>
        <authorList>
            <person name="Haridas S."/>
            <person name="Albert R."/>
            <person name="Binder M."/>
            <person name="Bloem J."/>
            <person name="Labutti K."/>
            <person name="Salamov A."/>
            <person name="Andreopoulos B."/>
            <person name="Baker S."/>
            <person name="Barry K."/>
            <person name="Bills G."/>
            <person name="Bluhm B."/>
            <person name="Cannon C."/>
            <person name="Castanera R."/>
            <person name="Culley D."/>
            <person name="Daum C."/>
            <person name="Ezra D."/>
            <person name="Gonzalez J."/>
            <person name="Henrissat B."/>
            <person name="Kuo A."/>
            <person name="Liang C."/>
            <person name="Lipzen A."/>
            <person name="Lutzoni F."/>
            <person name="Magnuson J."/>
            <person name="Mondo S."/>
            <person name="Nolan M."/>
            <person name="Ohm R."/>
            <person name="Pangilinan J."/>
            <person name="Park H.-J."/>
            <person name="Ramirez L."/>
            <person name="Alfaro M."/>
            <person name="Sun H."/>
            <person name="Tritt A."/>
            <person name="Yoshinaga Y."/>
            <person name="Zwiers L.-H."/>
            <person name="Turgeon B."/>
            <person name="Goodwin S."/>
            <person name="Spatafora J."/>
            <person name="Crous P."/>
            <person name="Grigoriev I."/>
        </authorList>
    </citation>
    <scope>NUCLEOTIDE SEQUENCE</scope>
    <source>
        <strain evidence="8">CBS 113979</strain>
    </source>
</reference>
<evidence type="ECO:0000256" key="4">
    <source>
        <dbReference type="ARBA" id="ARBA00022840"/>
    </source>
</evidence>
<feature type="compositionally biased region" description="Acidic residues" evidence="5">
    <location>
        <begin position="1754"/>
        <end position="1763"/>
    </location>
</feature>
<dbReference type="CDD" id="cd18795">
    <property type="entry name" value="SF2_C_Ski2"/>
    <property type="match status" value="1"/>
</dbReference>
<evidence type="ECO:0000259" key="7">
    <source>
        <dbReference type="PROSITE" id="PS51194"/>
    </source>
</evidence>
<dbReference type="SMART" id="SM00487">
    <property type="entry name" value="DEXDc"/>
    <property type="match status" value="1"/>
</dbReference>
<dbReference type="InterPro" id="IPR059032">
    <property type="entry name" value="WHD_DDX60"/>
</dbReference>
<dbReference type="Pfam" id="PF26076">
    <property type="entry name" value="WHD_DDX60"/>
    <property type="match status" value="1"/>
</dbReference>
<dbReference type="InterPro" id="IPR001650">
    <property type="entry name" value="Helicase_C-like"/>
</dbReference>
<name>A0A6G1GL90_9PEZI</name>
<feature type="region of interest" description="Disordered" evidence="5">
    <location>
        <begin position="175"/>
        <end position="195"/>
    </location>
</feature>
<protein>
    <submittedName>
        <fullName evidence="8">P-loop containing nucleoside triphosphate hydrolase protein</fullName>
    </submittedName>
</protein>
<evidence type="ECO:0000256" key="2">
    <source>
        <dbReference type="ARBA" id="ARBA00022801"/>
    </source>
</evidence>
<feature type="compositionally biased region" description="Basic and acidic residues" evidence="5">
    <location>
        <begin position="1219"/>
        <end position="1230"/>
    </location>
</feature>
<proteinExistence type="predicted"/>
<dbReference type="PANTHER" id="PTHR44533:SF4">
    <property type="entry name" value="DEAD_H RNA HELICASE, PUTATIVE-RELATED"/>
    <property type="match status" value="1"/>
</dbReference>
<sequence length="1801" mass="200012">MAEEPEESNVVAVEFYQQLLSRRVDLVGDYAGNELFMIEGDSLLLHCFSDPRLDFQNGLQLLHAAYNVEAFLNGLLRRKCNFDIVFFEEHEPLCVPPFAVADKAKYLLARAAVIRHLQVNLTAAHPEIRVQVFKNVEAPDFVQYRDAAGLYFMMCHDGAILPSLKPALIEQGARTRASSVDGEATVDGDSEDDEDFPDDFVAHAEDAKGALRNMICLFVFQGYNVALINGLEWMDTKVMTVVLEGGRRIFKKKFTYEAPNLSLTPSSEYDQGNLKSLLAWNEEKSTNLTEREILTLLTLSELITAQTLPLGIASGLLLHTALLQTTKLSSRLYPPVPSSLPAIQTFLSQFSSVACKILRSPSWNAEMSGSSCDVIDLVDGRALCAVVSTKTPSFGEVANERFNVLVQALSALLSEEVPTKPATMPNVNEPPTPPKSVMGDASNTTVMPFSNPVFDQHLTPIHLKVDAKGVPESNSSARIFKELTHWHNASRPLAPAVPVNPRAAIRAAKKNQWFMAEMLNYAASLTNAIGKTIDPETIITKGERPAVIQKKEPVAEKAQKAPKGPPKAPKKAAPKSGKAAALEAAAALQSSKADVKDAKLIKAWQAQLKEIQSEPDLGIRYGRLLRYYNDLPSKTVFDTEVQLYMIDTLLRIWARHCSEDKKSEGLPVAALMWNKLVVLSKSAGLTKSIATRIENTIKCIGYPSLDVPKPTADSPLPAPFVLDIIKGKQLLELALPKDMTALDFQLSECGPYMDRSMDSAVDSRVPFQPDGWQRKVLDAIDEKKSLLVVAPTSAGKTFISFYAMKQILEADDEGVLVYVAPTKALVNQIAAEIQARYSKSFKHGGRSVWGIHTRDYRINNPTGCQVLVTVPHILQIMLLSPSNAERKSSWSNRVKRIIFDEVHCIGQAEDGIIWEQLLLTAPCPIIALSATVGNPEEFNGWLTSTQKAAGHDMTMIQHPYRYSDLRKYIYTPPKEFAFNGLPNRPPFATPGLDAALGFSYFHPVASLVNKSRGMPDDLSLEPKDCLLLWQSMNKHQTEEFKLDKKLDPPSVLPSIVRKEDVIKWEKGLKSTLKSWMAAPKSPFEKVVDDLSKPIYQDTRPQLQISNKDNSEVTEPQPVKEDRLDSTTLPLLCELQKIDALPAILFNYDRAMCEELGRDLSETFQDAEKKWKESSPTWKKKLSDFEDWKKAEEKKPAKRPPKVNRKKKGKGGEDDGEGEILSKADQERDNASSDISPWARFNPDAPLDGYHFADNKKLLMSELDGFVWQLGRRGVDPWLVEALKRGIGIHHAGMNRKYRQVVEMLFRRGFLRVVIATGTLALGINMPCKTVVFSGDSVFLTALNFRQAAGRAGRRGFDVLGNVVFQNISTAKACRLLSSRLPDLNGHFPITTTLVLRLFTLLHESNNSKFAANIINSLLSQPRLYLGSDESRMTVLHHLRFSIEYLRRQFLLGVDGAPLNFAGMVSHLYFTENSAFAFQALLKEGYFHSLCANIDKKPETTTRILMLTLAHLFGRIPCRHANKEWLANTQNRSPSVVFLPKLPRDAELVLRQHNTETLEIFQAYVNTYVDQHIKAEDNQLPLTGITFSGADAPSPNGTNGAAEPGSPTHLPAPKIRSTFVALSGHDDTFDSIGDLCRTVRSGVFLEESVIPHVALFPTESNTPLNAYLYDFFRHGQVKALAEANGIRAGDVWFLLNDFSMVLATIVTSLANFLKLVPGAGGEVDMIEVMGSGDKYEDKRDEVLVVGQGGEKAGEEVVEEEEDGEGLGRPSWDSDDGQGLLMVLKAFQVLRRDFDEKFKGMWA</sequence>
<dbReference type="GO" id="GO:0004386">
    <property type="term" value="F:helicase activity"/>
    <property type="evidence" value="ECO:0007669"/>
    <property type="project" value="UniProtKB-KW"/>
</dbReference>
<evidence type="ECO:0000256" key="3">
    <source>
        <dbReference type="ARBA" id="ARBA00022806"/>
    </source>
</evidence>
<keyword evidence="2 8" id="KW-0378">Hydrolase</keyword>
<dbReference type="Pfam" id="PF23002">
    <property type="entry name" value="PIN-like_DDX60"/>
    <property type="match status" value="1"/>
</dbReference>
<feature type="region of interest" description="Disordered" evidence="5">
    <location>
        <begin position="549"/>
        <end position="576"/>
    </location>
</feature>
<feature type="domain" description="Helicase C-terminal" evidence="7">
    <location>
        <begin position="1254"/>
        <end position="1401"/>
    </location>
</feature>
<feature type="compositionally biased region" description="Acidic residues" evidence="5">
    <location>
        <begin position="184"/>
        <end position="195"/>
    </location>
</feature>